<feature type="compositionally biased region" description="Low complexity" evidence="2">
    <location>
        <begin position="79"/>
        <end position="91"/>
    </location>
</feature>
<feature type="coiled-coil region" evidence="1">
    <location>
        <begin position="489"/>
        <end position="523"/>
    </location>
</feature>
<name>A0ABD1QSN0_9LAMI</name>
<dbReference type="PANTHER" id="PTHR33476">
    <property type="entry name" value="EMB|CAB62613.1"/>
    <property type="match status" value="1"/>
</dbReference>
<feature type="compositionally biased region" description="Polar residues" evidence="2">
    <location>
        <begin position="615"/>
        <end position="630"/>
    </location>
</feature>
<evidence type="ECO:0000313" key="4">
    <source>
        <dbReference type="Proteomes" id="UP001604277"/>
    </source>
</evidence>
<comment type="caution">
    <text evidence="3">The sequence shown here is derived from an EMBL/GenBank/DDBJ whole genome shotgun (WGS) entry which is preliminary data.</text>
</comment>
<dbReference type="Proteomes" id="UP001604277">
    <property type="component" value="Unassembled WGS sequence"/>
</dbReference>
<evidence type="ECO:0000256" key="2">
    <source>
        <dbReference type="SAM" id="MobiDB-lite"/>
    </source>
</evidence>
<evidence type="ECO:0000256" key="1">
    <source>
        <dbReference type="SAM" id="Coils"/>
    </source>
</evidence>
<dbReference type="EMBL" id="JBFOLJ010000014">
    <property type="protein sequence ID" value="KAL2479226.1"/>
    <property type="molecule type" value="Genomic_DNA"/>
</dbReference>
<feature type="region of interest" description="Disordered" evidence="2">
    <location>
        <begin position="72"/>
        <end position="92"/>
    </location>
</feature>
<evidence type="ECO:0000313" key="3">
    <source>
        <dbReference type="EMBL" id="KAL2479226.1"/>
    </source>
</evidence>
<reference evidence="4" key="1">
    <citation type="submission" date="2024-07" db="EMBL/GenBank/DDBJ databases">
        <title>Two chromosome-level genome assemblies of Korean endemic species Abeliophyllum distichum and Forsythia ovata (Oleaceae).</title>
        <authorList>
            <person name="Jang H."/>
        </authorList>
    </citation>
    <scope>NUCLEOTIDE SEQUENCE [LARGE SCALE GENOMIC DNA]</scope>
</reference>
<dbReference type="PANTHER" id="PTHR33476:SF7">
    <property type="entry name" value="EMB|CAB62613.1"/>
    <property type="match status" value="1"/>
</dbReference>
<feature type="compositionally biased region" description="Basic and acidic residues" evidence="2">
    <location>
        <begin position="266"/>
        <end position="281"/>
    </location>
</feature>
<feature type="region of interest" description="Disordered" evidence="2">
    <location>
        <begin position="265"/>
        <end position="298"/>
    </location>
</feature>
<dbReference type="InterPro" id="IPR040348">
    <property type="entry name" value="POLAR-like"/>
</dbReference>
<keyword evidence="1" id="KW-0175">Coiled coil</keyword>
<protein>
    <submittedName>
        <fullName evidence="3">Uncharacterized protein</fullName>
    </submittedName>
</protein>
<feature type="coiled-coil region" evidence="1">
    <location>
        <begin position="327"/>
        <end position="354"/>
    </location>
</feature>
<sequence>MDIWIVAAAAGAGYVAQHLKNLTRGKHYLSDLSSASANFDRPKSSQNIQEVQDKSCPLSSVLPKNKLVKDFRREETEASQEASTAEMASTSGFGGENMVALDNLMICSTPSHSNSLPGFLNNEDIPEDWEGRGQNIDEVHGDLSPQLSAREIGFSYGVGRNRSSLRSRRTNRQFIKPLTSLESCLMAQLYKEHSEIEEYTFSSLDSPHTPTVRPFVVTDGSRIISRPGYESFSSPTGTRKYKLHKSTYSQDKEVVLGVPGQPKVVSMERHDKAKTEKEKVARSSNSSRLVNGNTDNSPDGSSAGALNFYFGFSIGIISSFLAHKREMHKLNVLLRQTENLVQDLQEELEMKDSLTMKELAVENYESQDIHNDSYYKEAGRAFSPEQKLDKSTEYCREEYGDQKAEDISMSNIEAELEAELERLELNMSSSKLEKKISNLAEVDRDFVADVVEGELRANLFDKPYVDCDGSGCSTPCSVHYAVSPRELSLRLHEVIQSQLEERVKELETALQNSQRKIKSVESKHMPYWSEFSNNVAGSYEDASTDEPVIINLSGEALAAYNEAYDEFAKVTDSDEEEKPSGLEESNDPEFFQDGQQVRNRGSNHYTQHPFVNGSPPVSNHRNGVICSSTDENGDEAAAAGPYRQDISGWRLCSRRELKTAARAVWKGKGKGKGNHHSGLRLNFDAALVIRHAKYLHLPLFLP</sequence>
<proteinExistence type="predicted"/>
<accession>A0ABD1QSN0</accession>
<feature type="compositionally biased region" description="Polar residues" evidence="2">
    <location>
        <begin position="282"/>
        <end position="298"/>
    </location>
</feature>
<feature type="region of interest" description="Disordered" evidence="2">
    <location>
        <begin position="570"/>
        <end position="631"/>
    </location>
</feature>
<feature type="compositionally biased region" description="Polar residues" evidence="2">
    <location>
        <begin position="593"/>
        <end position="606"/>
    </location>
</feature>
<keyword evidence="4" id="KW-1185">Reference proteome</keyword>
<gene>
    <name evidence="3" type="ORF">Fot_48240</name>
</gene>
<dbReference type="AlphaFoldDB" id="A0ABD1QSN0"/>
<organism evidence="3 4">
    <name type="scientific">Forsythia ovata</name>
    <dbReference type="NCBI Taxonomy" id="205694"/>
    <lineage>
        <taxon>Eukaryota</taxon>
        <taxon>Viridiplantae</taxon>
        <taxon>Streptophyta</taxon>
        <taxon>Embryophyta</taxon>
        <taxon>Tracheophyta</taxon>
        <taxon>Spermatophyta</taxon>
        <taxon>Magnoliopsida</taxon>
        <taxon>eudicotyledons</taxon>
        <taxon>Gunneridae</taxon>
        <taxon>Pentapetalae</taxon>
        <taxon>asterids</taxon>
        <taxon>lamiids</taxon>
        <taxon>Lamiales</taxon>
        <taxon>Oleaceae</taxon>
        <taxon>Forsythieae</taxon>
        <taxon>Forsythia</taxon>
    </lineage>
</organism>